<sequence length="198" mass="22502">MTGVECPPPVSSDKWVSPWRLGKTLGTVQLAMAILIETLSVMETWRLNSAPIQQSTIWFYTQVIINDDYRLGLTYNNNCLTQWAKEQPLAFPAWIVWFLIASTVLFPHELLIYANLVTPVDKDPLATRVFASEHACVLPGSGPRSNLREGMRSVLSKAVGDGDTRARKNDVDDLGTKFKFLYDIIYFRAWKFSHHLKL</sequence>
<evidence type="ECO:0000313" key="2">
    <source>
        <dbReference type="Proteomes" id="UP001516023"/>
    </source>
</evidence>
<proteinExistence type="predicted"/>
<name>A0ABD3QCD9_9STRA</name>
<dbReference type="AlphaFoldDB" id="A0ABD3QCD9"/>
<protein>
    <submittedName>
        <fullName evidence="1">Uncharacterized protein</fullName>
    </submittedName>
</protein>
<accession>A0ABD3QCD9</accession>
<gene>
    <name evidence="1" type="ORF">HJC23_000282</name>
</gene>
<comment type="caution">
    <text evidence="1">The sequence shown here is derived from an EMBL/GenBank/DDBJ whole genome shotgun (WGS) entry which is preliminary data.</text>
</comment>
<dbReference type="Proteomes" id="UP001516023">
    <property type="component" value="Unassembled WGS sequence"/>
</dbReference>
<evidence type="ECO:0000313" key="1">
    <source>
        <dbReference type="EMBL" id="KAL3797737.1"/>
    </source>
</evidence>
<organism evidence="1 2">
    <name type="scientific">Cyclotella cryptica</name>
    <dbReference type="NCBI Taxonomy" id="29204"/>
    <lineage>
        <taxon>Eukaryota</taxon>
        <taxon>Sar</taxon>
        <taxon>Stramenopiles</taxon>
        <taxon>Ochrophyta</taxon>
        <taxon>Bacillariophyta</taxon>
        <taxon>Coscinodiscophyceae</taxon>
        <taxon>Thalassiosirophycidae</taxon>
        <taxon>Stephanodiscales</taxon>
        <taxon>Stephanodiscaceae</taxon>
        <taxon>Cyclotella</taxon>
    </lineage>
</organism>
<reference evidence="1 2" key="1">
    <citation type="journal article" date="2020" name="G3 (Bethesda)">
        <title>Improved Reference Genome for Cyclotella cryptica CCMP332, a Model for Cell Wall Morphogenesis, Salinity Adaptation, and Lipid Production in Diatoms (Bacillariophyta).</title>
        <authorList>
            <person name="Roberts W.R."/>
            <person name="Downey K.M."/>
            <person name="Ruck E.C."/>
            <person name="Traller J.C."/>
            <person name="Alverson A.J."/>
        </authorList>
    </citation>
    <scope>NUCLEOTIDE SEQUENCE [LARGE SCALE GENOMIC DNA]</scope>
    <source>
        <strain evidence="1 2">CCMP332</strain>
    </source>
</reference>
<keyword evidence="2" id="KW-1185">Reference proteome</keyword>
<dbReference type="EMBL" id="JABMIG020000052">
    <property type="protein sequence ID" value="KAL3797737.1"/>
    <property type="molecule type" value="Genomic_DNA"/>
</dbReference>